<evidence type="ECO:0000256" key="3">
    <source>
        <dbReference type="ARBA" id="ARBA00022452"/>
    </source>
</evidence>
<feature type="domain" description="TonB-dependent receptor-like beta-barrel" evidence="14">
    <location>
        <begin position="328"/>
        <end position="790"/>
    </location>
</feature>
<keyword evidence="16" id="KW-0675">Receptor</keyword>
<reference evidence="16 17" key="1">
    <citation type="submission" date="2022-02" db="EMBL/GenBank/DDBJ databases">
        <title>Description of Brenneria tiliae sp. nov. isolated from symptomatic Tilia x moltkei and Tilia x europaea trees in the UK.</title>
        <authorList>
            <person name="Kile H."/>
        </authorList>
    </citation>
    <scope>NUCLEOTIDE SEQUENCE [LARGE SCALE GENOMIC DNA]</scope>
    <source>
        <strain evidence="16 17">MC1SB4.1</strain>
    </source>
</reference>
<evidence type="ECO:0000259" key="14">
    <source>
        <dbReference type="Pfam" id="PF00593"/>
    </source>
</evidence>
<dbReference type="CDD" id="cd01347">
    <property type="entry name" value="ligand_gated_channel"/>
    <property type="match status" value="1"/>
</dbReference>
<keyword evidence="10 11" id="KW-0998">Cell outer membrane</keyword>
<gene>
    <name evidence="16" type="ORF">MFP26_03475</name>
</gene>
<dbReference type="RefSeq" id="WP_249243661.1">
    <property type="nucleotide sequence ID" value="NZ_JAKPBZ010000104.1"/>
</dbReference>
<feature type="domain" description="TonB-dependent receptor plug" evidence="15">
    <location>
        <begin position="123"/>
        <end position="231"/>
    </location>
</feature>
<keyword evidence="7" id="KW-0406">Ion transport</keyword>
<keyword evidence="8 12" id="KW-0798">TonB box</keyword>
<evidence type="ECO:0000256" key="9">
    <source>
        <dbReference type="ARBA" id="ARBA00023136"/>
    </source>
</evidence>
<dbReference type="Pfam" id="PF07715">
    <property type="entry name" value="Plug"/>
    <property type="match status" value="1"/>
</dbReference>
<evidence type="ECO:0000256" key="4">
    <source>
        <dbReference type="ARBA" id="ARBA00022496"/>
    </source>
</evidence>
<comment type="subcellular location">
    <subcellularLocation>
        <location evidence="1 11">Cell outer membrane</location>
        <topology evidence="1 11">Multi-pass membrane protein</topology>
    </subcellularLocation>
</comment>
<dbReference type="Gene3D" id="2.40.170.20">
    <property type="entry name" value="TonB-dependent receptor, beta-barrel domain"/>
    <property type="match status" value="1"/>
</dbReference>
<keyword evidence="3 11" id="KW-1134">Transmembrane beta strand</keyword>
<keyword evidence="13" id="KW-0732">Signal</keyword>
<keyword evidence="2 11" id="KW-0813">Transport</keyword>
<keyword evidence="4" id="KW-0410">Iron transport</keyword>
<evidence type="ECO:0000256" key="10">
    <source>
        <dbReference type="ARBA" id="ARBA00023237"/>
    </source>
</evidence>
<dbReference type="PROSITE" id="PS52016">
    <property type="entry name" value="TONB_DEPENDENT_REC_3"/>
    <property type="match status" value="1"/>
</dbReference>
<keyword evidence="17" id="KW-1185">Reference proteome</keyword>
<keyword evidence="6" id="KW-0408">Iron</keyword>
<evidence type="ECO:0000256" key="5">
    <source>
        <dbReference type="ARBA" id="ARBA00022692"/>
    </source>
</evidence>
<proteinExistence type="inferred from homology"/>
<dbReference type="InterPro" id="IPR039426">
    <property type="entry name" value="TonB-dep_rcpt-like"/>
</dbReference>
<name>A0ABT0MPL4_9GAMM</name>
<evidence type="ECO:0000256" key="13">
    <source>
        <dbReference type="SAM" id="SignalP"/>
    </source>
</evidence>
<evidence type="ECO:0000256" key="12">
    <source>
        <dbReference type="RuleBase" id="RU003357"/>
    </source>
</evidence>
<keyword evidence="5 11" id="KW-0812">Transmembrane</keyword>
<dbReference type="InterPro" id="IPR012910">
    <property type="entry name" value="Plug_dom"/>
</dbReference>
<dbReference type="Proteomes" id="UP001203069">
    <property type="component" value="Unassembled WGS sequence"/>
</dbReference>
<evidence type="ECO:0000256" key="8">
    <source>
        <dbReference type="ARBA" id="ARBA00023077"/>
    </source>
</evidence>
<evidence type="ECO:0000256" key="2">
    <source>
        <dbReference type="ARBA" id="ARBA00022448"/>
    </source>
</evidence>
<evidence type="ECO:0000259" key="15">
    <source>
        <dbReference type="Pfam" id="PF07715"/>
    </source>
</evidence>
<dbReference type="Pfam" id="PF00593">
    <property type="entry name" value="TonB_dep_Rec_b-barrel"/>
    <property type="match status" value="1"/>
</dbReference>
<dbReference type="InterPro" id="IPR036942">
    <property type="entry name" value="Beta-barrel_TonB_sf"/>
</dbReference>
<keyword evidence="9 11" id="KW-0472">Membrane</keyword>
<sequence length="831" mass="90790">MDHSRHLARAQCAGACLTGGIAAALAALPAPKQFNPLSPMQIFPEDAMQHQPRIVRHKKTSGVFFNAACGGQDARHKKTSGAALVAGGLFAALSAAAPAQETEHSEQQLAPVIVTAPRRAESLQKVPAAISVVSSEEIEEGGLRTTKDVAKFIPGAQGWNTESRARPRFFIRGVGSNEATNNTVNPIGFYADEVYYNNNLFTGTPLFDLQRVEVLRGPQGTLWGKNTTGGAFHFISRKPSFETDGNAKLQFGNLDSRLFQGAVGGALKDDVLAGRAALHYEERGGLAKNTTTGNDVGDYEDIAGRFQLLALISPELDALLNVHVRRLDGTQNPWYSVTRNGAPDVNGYVAPIGNGSGDRKHVAYNFDLPLKVETEGASLTFNWDLGGYTLTSVTAIDHGRRSGLVEGDYTPYEYATGGSARSYSRNEVTQRSQEFRLVSPPEERFTWIAGTYLFRDDNESYGAGGKLTGDAATQSFNTTSFEQDTTSAALFGSVGFQFTERFKLSGGLRHTYEKSGIDLTTLYATGASPYVVNGKWWSPGALDNAGLATYYSTDGRIKKSWSNLGYDITPEYQIDDNQLVYFRHASGFRSGNYNTYITPNGVSGVSQFSVVDPEKLKSYEIGYKSTWLNQRLVVNAAAYHYDYQNMQLVVNQVLNNIFYPTLMNAGSGKVDGIELEAAFQLTESLRLRANLSRLRTEFDELLAGGRNYKGYGFARVPQTTALLGVDYRTPLAGGTLALGTDWSYTSKHHFNVTNDSDLYALQQAYWLGSVHASYTLPGDRVTVGAYVNNVTDRRYKNQAMLYQGGTDATNGHYPTGYGDPRTFGVSLAYRF</sequence>
<accession>A0ABT0MPL4</accession>
<comment type="caution">
    <text evidence="16">The sequence shown here is derived from an EMBL/GenBank/DDBJ whole genome shotgun (WGS) entry which is preliminary data.</text>
</comment>
<dbReference type="PANTHER" id="PTHR32552:SF81">
    <property type="entry name" value="TONB-DEPENDENT OUTER MEMBRANE RECEPTOR"/>
    <property type="match status" value="1"/>
</dbReference>
<dbReference type="InterPro" id="IPR000531">
    <property type="entry name" value="Beta-barrel_TonB"/>
</dbReference>
<organism evidence="16 17">
    <name type="scientific">Brenneria tiliae</name>
    <dbReference type="NCBI Taxonomy" id="2914984"/>
    <lineage>
        <taxon>Bacteria</taxon>
        <taxon>Pseudomonadati</taxon>
        <taxon>Pseudomonadota</taxon>
        <taxon>Gammaproteobacteria</taxon>
        <taxon>Enterobacterales</taxon>
        <taxon>Pectobacteriaceae</taxon>
        <taxon>Brenneria</taxon>
    </lineage>
</organism>
<evidence type="ECO:0000313" key="16">
    <source>
        <dbReference type="EMBL" id="MCL2891762.1"/>
    </source>
</evidence>
<evidence type="ECO:0000256" key="6">
    <source>
        <dbReference type="ARBA" id="ARBA00023004"/>
    </source>
</evidence>
<evidence type="ECO:0000256" key="11">
    <source>
        <dbReference type="PROSITE-ProRule" id="PRU01360"/>
    </source>
</evidence>
<evidence type="ECO:0000256" key="1">
    <source>
        <dbReference type="ARBA" id="ARBA00004571"/>
    </source>
</evidence>
<dbReference type="PANTHER" id="PTHR32552">
    <property type="entry name" value="FERRICHROME IRON RECEPTOR-RELATED"/>
    <property type="match status" value="1"/>
</dbReference>
<dbReference type="SUPFAM" id="SSF56935">
    <property type="entry name" value="Porins"/>
    <property type="match status" value="1"/>
</dbReference>
<protein>
    <submittedName>
        <fullName evidence="16">TonB-dependent receptor</fullName>
    </submittedName>
</protein>
<comment type="similarity">
    <text evidence="11 12">Belongs to the TonB-dependent receptor family.</text>
</comment>
<evidence type="ECO:0000313" key="17">
    <source>
        <dbReference type="Proteomes" id="UP001203069"/>
    </source>
</evidence>
<feature type="signal peptide" evidence="13">
    <location>
        <begin position="1"/>
        <end position="26"/>
    </location>
</feature>
<feature type="chain" id="PRO_5045410543" evidence="13">
    <location>
        <begin position="27"/>
        <end position="831"/>
    </location>
</feature>
<evidence type="ECO:0000256" key="7">
    <source>
        <dbReference type="ARBA" id="ARBA00023065"/>
    </source>
</evidence>
<dbReference type="EMBL" id="JAKPBZ010000104">
    <property type="protein sequence ID" value="MCL2891762.1"/>
    <property type="molecule type" value="Genomic_DNA"/>
</dbReference>